<evidence type="ECO:0000256" key="1">
    <source>
        <dbReference type="SAM" id="Phobius"/>
    </source>
</evidence>
<keyword evidence="4" id="KW-1185">Reference proteome</keyword>
<feature type="domain" description="DUF4328" evidence="2">
    <location>
        <begin position="75"/>
        <end position="207"/>
    </location>
</feature>
<dbReference type="Pfam" id="PF14219">
    <property type="entry name" value="DUF4328"/>
    <property type="match status" value="1"/>
</dbReference>
<keyword evidence="1" id="KW-0472">Membrane</keyword>
<gene>
    <name evidence="3" type="ORF">GCM10009801_70960</name>
</gene>
<evidence type="ECO:0000259" key="2">
    <source>
        <dbReference type="Pfam" id="PF14219"/>
    </source>
</evidence>
<feature type="transmembrane region" description="Helical" evidence="1">
    <location>
        <begin position="182"/>
        <end position="203"/>
    </location>
</feature>
<evidence type="ECO:0000313" key="4">
    <source>
        <dbReference type="Proteomes" id="UP001500016"/>
    </source>
</evidence>
<accession>A0ABN2WUU0</accession>
<dbReference type="EMBL" id="BAAAPE010000022">
    <property type="protein sequence ID" value="GAA2099400.1"/>
    <property type="molecule type" value="Genomic_DNA"/>
</dbReference>
<reference evidence="3 4" key="1">
    <citation type="journal article" date="2019" name="Int. J. Syst. Evol. Microbiol.">
        <title>The Global Catalogue of Microorganisms (GCM) 10K type strain sequencing project: providing services to taxonomists for standard genome sequencing and annotation.</title>
        <authorList>
            <consortium name="The Broad Institute Genomics Platform"/>
            <consortium name="The Broad Institute Genome Sequencing Center for Infectious Disease"/>
            <person name="Wu L."/>
            <person name="Ma J."/>
        </authorList>
    </citation>
    <scope>NUCLEOTIDE SEQUENCE [LARGE SCALE GENOMIC DNA]</scope>
    <source>
        <strain evidence="3 4">JCM 15478</strain>
    </source>
</reference>
<dbReference type="Proteomes" id="UP001500016">
    <property type="component" value="Unassembled WGS sequence"/>
</dbReference>
<organism evidence="3 4">
    <name type="scientific">Streptomyces albiaxialis</name>
    <dbReference type="NCBI Taxonomy" id="329523"/>
    <lineage>
        <taxon>Bacteria</taxon>
        <taxon>Bacillati</taxon>
        <taxon>Actinomycetota</taxon>
        <taxon>Actinomycetes</taxon>
        <taxon>Kitasatosporales</taxon>
        <taxon>Streptomycetaceae</taxon>
        <taxon>Streptomyces</taxon>
    </lineage>
</organism>
<protein>
    <recommendedName>
        <fullName evidence="2">DUF4328 domain-containing protein</fullName>
    </recommendedName>
</protein>
<dbReference type="RefSeq" id="WP_425578356.1">
    <property type="nucleotide sequence ID" value="NZ_BAAAPE010000022.1"/>
</dbReference>
<sequence>MNDEIPSPPLRPVRGAALCATGALTLAAVAWAARAVWQLRLSAAGMPASGPPDQGGGQHRPLNSLEDSYHLVTGLGDAATALCVITFLAWLWSVRDNARALSGRPPRYAWPWVYLGWIVPVMNLWVPRGIVADIHRASAPDERLPPVVNWWWGLWLAGLASGAGLMYADDTDKVIERAYDDVPLLLAADAAVIGAAVAAVLVVRTLTAAQQRHLAHSA</sequence>
<name>A0ABN2WUU0_9ACTN</name>
<dbReference type="InterPro" id="IPR025565">
    <property type="entry name" value="DUF4328"/>
</dbReference>
<evidence type="ECO:0000313" key="3">
    <source>
        <dbReference type="EMBL" id="GAA2099400.1"/>
    </source>
</evidence>
<keyword evidence="1" id="KW-1133">Transmembrane helix</keyword>
<feature type="transmembrane region" description="Helical" evidence="1">
    <location>
        <begin position="150"/>
        <end position="170"/>
    </location>
</feature>
<feature type="transmembrane region" description="Helical" evidence="1">
    <location>
        <begin position="69"/>
        <end position="92"/>
    </location>
</feature>
<feature type="transmembrane region" description="Helical" evidence="1">
    <location>
        <begin position="112"/>
        <end position="130"/>
    </location>
</feature>
<proteinExistence type="predicted"/>
<comment type="caution">
    <text evidence="3">The sequence shown here is derived from an EMBL/GenBank/DDBJ whole genome shotgun (WGS) entry which is preliminary data.</text>
</comment>
<keyword evidence="1" id="KW-0812">Transmembrane</keyword>